<protein>
    <submittedName>
        <fullName evidence="3">Uncharacterized protein</fullName>
    </submittedName>
</protein>
<gene>
    <name evidence="2" type="ORF">OMED0929_LOCUS7349</name>
    <name evidence="3" type="ORF">OMED0930_LOCUS656</name>
</gene>
<feature type="transmembrane region" description="Helical" evidence="1">
    <location>
        <begin position="205"/>
        <end position="231"/>
    </location>
</feature>
<evidence type="ECO:0000256" key="1">
    <source>
        <dbReference type="SAM" id="Phobius"/>
    </source>
</evidence>
<feature type="transmembrane region" description="Helical" evidence="1">
    <location>
        <begin position="237"/>
        <end position="259"/>
    </location>
</feature>
<organism evidence="3">
    <name type="scientific">Ostreococcus mediterraneus</name>
    <dbReference type="NCBI Taxonomy" id="1486918"/>
    <lineage>
        <taxon>Eukaryota</taxon>
        <taxon>Viridiplantae</taxon>
        <taxon>Chlorophyta</taxon>
        <taxon>Mamiellophyceae</taxon>
        <taxon>Mamiellales</taxon>
        <taxon>Bathycoccaceae</taxon>
        <taxon>Ostreococcus</taxon>
    </lineage>
</organism>
<evidence type="ECO:0000313" key="3">
    <source>
        <dbReference type="EMBL" id="CAD8809563.1"/>
    </source>
</evidence>
<dbReference type="EMBL" id="HBEW01008726">
    <property type="protein sequence ID" value="CAD8589187.1"/>
    <property type="molecule type" value="Transcribed_RNA"/>
</dbReference>
<keyword evidence="1" id="KW-0472">Membrane</keyword>
<evidence type="ECO:0000313" key="2">
    <source>
        <dbReference type="EMBL" id="CAD8589187.1"/>
    </source>
</evidence>
<feature type="transmembrane region" description="Helical" evidence="1">
    <location>
        <begin position="141"/>
        <end position="162"/>
    </location>
</feature>
<dbReference type="EMBL" id="HBFO01000912">
    <property type="protein sequence ID" value="CAD8809563.1"/>
    <property type="molecule type" value="Transcribed_RNA"/>
</dbReference>
<keyword evidence="1" id="KW-1133">Transmembrane helix</keyword>
<dbReference type="AlphaFoldDB" id="A0A6U0FK95"/>
<accession>A0A6U0FK95</accession>
<reference evidence="3" key="1">
    <citation type="submission" date="2021-01" db="EMBL/GenBank/DDBJ databases">
        <authorList>
            <person name="Corre E."/>
            <person name="Pelletier E."/>
            <person name="Niang G."/>
            <person name="Scheremetjew M."/>
            <person name="Finn R."/>
            <person name="Kale V."/>
            <person name="Holt S."/>
            <person name="Cochrane G."/>
            <person name="Meng A."/>
            <person name="Brown T."/>
            <person name="Cohen L."/>
        </authorList>
    </citation>
    <scope>NUCLEOTIDE SEQUENCE</scope>
    <source>
        <strain evidence="3">Clade-D-RCC1621</strain>
        <strain evidence="2">Clade-D-RCC2572</strain>
    </source>
</reference>
<feature type="transmembrane region" description="Helical" evidence="1">
    <location>
        <begin position="271"/>
        <end position="290"/>
    </location>
</feature>
<keyword evidence="1" id="KW-0812">Transmembrane</keyword>
<proteinExistence type="predicted"/>
<sequence length="323" mass="33324">MMMRATTMTTATKAFGAAKKADIRLRGGGRQSRVTRAGLSANDAVDAVKRTVDDLKTVSGLKRVAERAALFVPVLLPAAATLHAKHLGGAGLGAFLAATGISAPVTFLAPVTGIMLFSSVGTYLQVAMATAGILDFGDDIPAAYCATVATLASLTLFAGSSLGFTDVFIRNGMAFHGAIATLLALKVAKFRELLTGPQAEALRKLALCGPTLMMSGLILQGCSMASFAAAGMNGPGILGPVGALMFNPITHYLNIFASFNYLMGVETKKSACFIASLLLIAGTSLCTQLATPYGAMLCGMHLACAFGLLRECTPDDSFIPSVL</sequence>
<name>A0A6U0FK95_9CHLO</name>
<feature type="transmembrane region" description="Helical" evidence="1">
    <location>
        <begin position="114"/>
        <end position="134"/>
    </location>
</feature>